<name>A0AAD6RQU9_9ROSI</name>
<sequence>MEREVIVELGTDMVSLEVTCCTIDRISMSKMKGLNWAGKYLSIMYYQAIHGLDALV</sequence>
<dbReference type="Proteomes" id="UP001164929">
    <property type="component" value="Chromosome 1"/>
</dbReference>
<proteinExistence type="predicted"/>
<evidence type="ECO:0000313" key="1">
    <source>
        <dbReference type="EMBL" id="KAJ7013352.1"/>
    </source>
</evidence>
<protein>
    <submittedName>
        <fullName evidence="1">Uncharacterized protein</fullName>
    </submittedName>
</protein>
<dbReference type="AlphaFoldDB" id="A0AAD6RQU9"/>
<accession>A0AAD6RQU9</accession>
<gene>
    <name evidence="1" type="ORF">NC653_003135</name>
</gene>
<dbReference type="EMBL" id="JAQIZT010000001">
    <property type="protein sequence ID" value="KAJ7013352.1"/>
    <property type="molecule type" value="Genomic_DNA"/>
</dbReference>
<organism evidence="1 2">
    <name type="scientific">Populus alba x Populus x berolinensis</name>
    <dbReference type="NCBI Taxonomy" id="444605"/>
    <lineage>
        <taxon>Eukaryota</taxon>
        <taxon>Viridiplantae</taxon>
        <taxon>Streptophyta</taxon>
        <taxon>Embryophyta</taxon>
        <taxon>Tracheophyta</taxon>
        <taxon>Spermatophyta</taxon>
        <taxon>Magnoliopsida</taxon>
        <taxon>eudicotyledons</taxon>
        <taxon>Gunneridae</taxon>
        <taxon>Pentapetalae</taxon>
        <taxon>rosids</taxon>
        <taxon>fabids</taxon>
        <taxon>Malpighiales</taxon>
        <taxon>Salicaceae</taxon>
        <taxon>Saliceae</taxon>
        <taxon>Populus</taxon>
    </lineage>
</organism>
<reference evidence="1 2" key="1">
    <citation type="journal article" date="2023" name="Mol. Ecol. Resour.">
        <title>Chromosome-level genome assembly of a triploid poplar Populus alba 'Berolinensis'.</title>
        <authorList>
            <person name="Chen S."/>
            <person name="Yu Y."/>
            <person name="Wang X."/>
            <person name="Wang S."/>
            <person name="Zhang T."/>
            <person name="Zhou Y."/>
            <person name="He R."/>
            <person name="Meng N."/>
            <person name="Wang Y."/>
            <person name="Liu W."/>
            <person name="Liu Z."/>
            <person name="Liu J."/>
            <person name="Guo Q."/>
            <person name="Huang H."/>
            <person name="Sederoff R.R."/>
            <person name="Wang G."/>
            <person name="Qu G."/>
            <person name="Chen S."/>
        </authorList>
    </citation>
    <scope>NUCLEOTIDE SEQUENCE [LARGE SCALE GENOMIC DNA]</scope>
    <source>
        <strain evidence="1">SC-2020</strain>
    </source>
</reference>
<comment type="caution">
    <text evidence="1">The sequence shown here is derived from an EMBL/GenBank/DDBJ whole genome shotgun (WGS) entry which is preliminary data.</text>
</comment>
<evidence type="ECO:0000313" key="2">
    <source>
        <dbReference type="Proteomes" id="UP001164929"/>
    </source>
</evidence>
<keyword evidence="2" id="KW-1185">Reference proteome</keyword>